<dbReference type="PANTHER" id="PTHR34980">
    <property type="entry name" value="INNER MEMBRANE PROTEIN-RELATED-RELATED"/>
    <property type="match status" value="1"/>
</dbReference>
<dbReference type="GO" id="GO:0005886">
    <property type="term" value="C:plasma membrane"/>
    <property type="evidence" value="ECO:0007669"/>
    <property type="project" value="TreeGrafter"/>
</dbReference>
<feature type="transmembrane region" description="Helical" evidence="1">
    <location>
        <begin position="80"/>
        <end position="100"/>
    </location>
</feature>
<dbReference type="InterPro" id="IPR008523">
    <property type="entry name" value="DUF805"/>
</dbReference>
<feature type="transmembrane region" description="Helical" evidence="1">
    <location>
        <begin position="47"/>
        <end position="68"/>
    </location>
</feature>
<keyword evidence="1" id="KW-1133">Transmembrane helix</keyword>
<comment type="caution">
    <text evidence="2">The sequence shown here is derived from an EMBL/GenBank/DDBJ whole genome shotgun (WGS) entry which is preliminary data.</text>
</comment>
<proteinExistence type="predicted"/>
<gene>
    <name evidence="2" type="ORF">C4541_01870</name>
</gene>
<dbReference type="EMBL" id="QZJZ01000013">
    <property type="protein sequence ID" value="RJP61374.1"/>
    <property type="molecule type" value="Genomic_DNA"/>
</dbReference>
<evidence type="ECO:0000313" key="3">
    <source>
        <dbReference type="Proteomes" id="UP000266426"/>
    </source>
</evidence>
<dbReference type="Pfam" id="PF05656">
    <property type="entry name" value="DUF805"/>
    <property type="match status" value="1"/>
</dbReference>
<dbReference type="Proteomes" id="UP000266426">
    <property type="component" value="Unassembled WGS sequence"/>
</dbReference>
<accession>A0A3A4RFW2</accession>
<name>A0A3A4RFW2_9BACT</name>
<keyword evidence="1" id="KW-0812">Transmembrane</keyword>
<feature type="transmembrane region" description="Helical" evidence="1">
    <location>
        <begin position="20"/>
        <end position="41"/>
    </location>
</feature>
<protein>
    <submittedName>
        <fullName evidence="2">DUF805 domain-containing protein</fullName>
    </submittedName>
</protein>
<reference evidence="2 3" key="1">
    <citation type="journal article" date="2017" name="ISME J.">
        <title>Energy and carbon metabolisms in a deep terrestrial subsurface fluid microbial community.</title>
        <authorList>
            <person name="Momper L."/>
            <person name="Jungbluth S.P."/>
            <person name="Lee M.D."/>
            <person name="Amend J.P."/>
        </authorList>
    </citation>
    <scope>NUCLEOTIDE SEQUENCE [LARGE SCALE GENOMIC DNA]</scope>
    <source>
        <strain evidence="2">SURF_26</strain>
    </source>
</reference>
<sequence>MSFTQLFFSPNGRISRKTYWLKYVLPVTLLCYATILIDVIAGTISAGFGIFSLVFGLITLYPSIAVGIKRCHDRNRSGWFLLLGVVPLLNIWLIIELGFLQGTIGDNKYGTDPLSA</sequence>
<organism evidence="2 3">
    <name type="scientific">Candidatus Auribacter fodinae</name>
    <dbReference type="NCBI Taxonomy" id="2093366"/>
    <lineage>
        <taxon>Bacteria</taxon>
        <taxon>Pseudomonadati</taxon>
        <taxon>Candidatus Auribacterota</taxon>
        <taxon>Candidatus Auribacteria</taxon>
        <taxon>Candidatus Auribacterales</taxon>
        <taxon>Candidatus Auribacteraceae</taxon>
        <taxon>Candidatus Auribacter</taxon>
    </lineage>
</organism>
<evidence type="ECO:0000313" key="2">
    <source>
        <dbReference type="EMBL" id="RJP61374.1"/>
    </source>
</evidence>
<keyword evidence="1" id="KW-0472">Membrane</keyword>
<dbReference type="AlphaFoldDB" id="A0A3A4RFW2"/>
<evidence type="ECO:0000256" key="1">
    <source>
        <dbReference type="SAM" id="Phobius"/>
    </source>
</evidence>